<dbReference type="EMBL" id="LT575490">
    <property type="protein sequence ID" value="SAY45644.1"/>
    <property type="molecule type" value="Genomic_DNA"/>
</dbReference>
<sequence>MAFIEDIVTPLRRLETALNEALLRLQQAQDTEALHAAFAACCVRCAAAPAQPGSIGPPPS</sequence>
<gene>
    <name evidence="1" type="ORF">PWN146_04380</name>
</gene>
<accession>A0A1C3HKS5</accession>
<protein>
    <submittedName>
        <fullName evidence="1">Uncharacterized protein</fullName>
    </submittedName>
</protein>
<proteinExistence type="predicted"/>
<name>A0A1C3HKS5_SERMA</name>
<evidence type="ECO:0000313" key="1">
    <source>
        <dbReference type="EMBL" id="SAY45644.1"/>
    </source>
</evidence>
<reference evidence="1" key="1">
    <citation type="submission" date="2016-05" db="EMBL/GenBank/DDBJ databases">
        <authorList>
            <person name="Cock P.J.A."/>
            <person name="Cock P.J.A."/>
        </authorList>
    </citation>
    <scope>NUCLEOTIDE SEQUENCE</scope>
    <source>
        <strain evidence="1">PWN146_assembly</strain>
    </source>
</reference>
<dbReference type="AlphaFoldDB" id="A0A1C3HKS5"/>
<organism evidence="1">
    <name type="scientific">Serratia marcescens</name>
    <dbReference type="NCBI Taxonomy" id="615"/>
    <lineage>
        <taxon>Bacteria</taxon>
        <taxon>Pseudomonadati</taxon>
        <taxon>Pseudomonadota</taxon>
        <taxon>Gammaproteobacteria</taxon>
        <taxon>Enterobacterales</taxon>
        <taxon>Yersiniaceae</taxon>
        <taxon>Serratia</taxon>
    </lineage>
</organism>